<dbReference type="STRING" id="1184267.A11Q_2339"/>
<dbReference type="Pfam" id="PF01636">
    <property type="entry name" value="APH"/>
    <property type="match status" value="1"/>
</dbReference>
<protein>
    <recommendedName>
        <fullName evidence="1">Aminoglycoside phosphotransferase domain-containing protein</fullName>
    </recommendedName>
</protein>
<dbReference type="KEGG" id="bex:A11Q_2339"/>
<keyword evidence="3" id="KW-1185">Reference proteome</keyword>
<dbReference type="Gene3D" id="3.90.1200.10">
    <property type="match status" value="1"/>
</dbReference>
<evidence type="ECO:0000313" key="2">
    <source>
        <dbReference type="EMBL" id="AGH96555.1"/>
    </source>
</evidence>
<organism evidence="2 3">
    <name type="scientific">Pseudobdellovibrio exovorus JSS</name>
    <dbReference type="NCBI Taxonomy" id="1184267"/>
    <lineage>
        <taxon>Bacteria</taxon>
        <taxon>Pseudomonadati</taxon>
        <taxon>Bdellovibrionota</taxon>
        <taxon>Bdellovibrionia</taxon>
        <taxon>Bdellovibrionales</taxon>
        <taxon>Pseudobdellovibrionaceae</taxon>
        <taxon>Pseudobdellovibrio</taxon>
    </lineage>
</organism>
<dbReference type="Proteomes" id="UP000012040">
    <property type="component" value="Chromosome"/>
</dbReference>
<dbReference type="InterPro" id="IPR011009">
    <property type="entry name" value="Kinase-like_dom_sf"/>
</dbReference>
<sequence length="479" mass="56006">MKVLIFAIEKISEQERASQESFAKVLRPYQQKALISHVLEKCSDKDTFFVVTDNMSSQIQDYLSVAHPDCQFSYLNSSTKEIKDWLTRLPKEEKILLVSADFIIHSDVASSPSNWIGVCGNSLACALQLDVLQLLWVLDNRPNITLDISLEETAQAIKDQFKTEQILMAATNVSSEESLHNMNSLEAAYDFGKPDEQLYIFNNRVVKFFEDSRVAQCRVEKSRLVSNIFPEIERHQNSFFSYKYQPGLTLYRDSSLERFKQLIHWLENNLWRDISNGHVNIQDICKKFYYDKTLHRVQQFNKKYSNFNIQIVNSKRIRPLPELFKIFPWKDVFAGHPSFIHGDLQPDNIIFDKEKNKFCLIDWRQDFGGEISYGDIYYDFAKLWAGINVNYDSIKQSKFSYLESENSCEIFYEGHEHKEEVMHYLENFIADRGFSVARVRLLAALIYINMSALHKNPFDKMLYVLGQQLLETILSEEKL</sequence>
<evidence type="ECO:0000313" key="3">
    <source>
        <dbReference type="Proteomes" id="UP000012040"/>
    </source>
</evidence>
<dbReference type="PATRIC" id="fig|1184267.3.peg.2372"/>
<dbReference type="eggNOG" id="COG0510">
    <property type="taxonomic scope" value="Bacteria"/>
</dbReference>
<accession>M4VDK1</accession>
<gene>
    <name evidence="2" type="ORF">A11Q_2339</name>
</gene>
<dbReference type="InterPro" id="IPR002575">
    <property type="entry name" value="Aminoglycoside_PTrfase"/>
</dbReference>
<name>M4VDK1_9BACT</name>
<dbReference type="SUPFAM" id="SSF56112">
    <property type="entry name" value="Protein kinase-like (PK-like)"/>
    <property type="match status" value="1"/>
</dbReference>
<dbReference type="HOGENOM" id="CLU_569462_0_0_7"/>
<dbReference type="RefSeq" id="WP_015471045.1">
    <property type="nucleotide sequence ID" value="NC_020813.1"/>
</dbReference>
<dbReference type="EMBL" id="CP003537">
    <property type="protein sequence ID" value="AGH96555.1"/>
    <property type="molecule type" value="Genomic_DNA"/>
</dbReference>
<proteinExistence type="predicted"/>
<dbReference type="InterPro" id="IPR029044">
    <property type="entry name" value="Nucleotide-diphossugar_trans"/>
</dbReference>
<dbReference type="AlphaFoldDB" id="M4VDK1"/>
<reference evidence="2 3" key="1">
    <citation type="journal article" date="2013" name="ISME J.">
        <title>By their genes ye shall know them: genomic signatures of predatory bacteria.</title>
        <authorList>
            <person name="Pasternak Z."/>
            <person name="Pietrokovski S."/>
            <person name="Rotem O."/>
            <person name="Gophna U."/>
            <person name="Lurie-Weinberger M.N."/>
            <person name="Jurkevitch E."/>
        </authorList>
    </citation>
    <scope>NUCLEOTIDE SEQUENCE [LARGE SCALE GENOMIC DNA]</scope>
    <source>
        <strain evidence="2 3">JSS</strain>
    </source>
</reference>
<dbReference type="OrthoDB" id="9814110at2"/>
<evidence type="ECO:0000259" key="1">
    <source>
        <dbReference type="Pfam" id="PF01636"/>
    </source>
</evidence>
<dbReference type="Gene3D" id="3.90.550.10">
    <property type="entry name" value="Spore Coat Polysaccharide Biosynthesis Protein SpsA, Chain A"/>
    <property type="match status" value="1"/>
</dbReference>
<feature type="domain" description="Aminoglycoside phosphotransferase" evidence="1">
    <location>
        <begin position="329"/>
        <end position="385"/>
    </location>
</feature>